<proteinExistence type="predicted"/>
<accession>R0JQ86</accession>
<sequence length="319" mass="35672">MKVHFKYNCQSVAVQCHMVFPFTIQTVMVEMKISPVVLKIEYTSLVEGVVLVCKKLVGHKADICNRSILSPKLNLHASKSRTGSFWLLKHMPLSSSTLRTLKKAYVPSFFHQKVPPMEAFGYTLTPFGRQFLPGNPGVSTPTLLTLGTLKPQLFLTCCCGHNHPQARDELCRLSLYCMGQGLTAPGTWAMGIQQQELPCDHVILAPGHGLTHNDYPSGHMMETKQHGDALLNFLDSIIVRNLAHHLTHPGPVAFTEQSRLVNKRPCNYSQSYQCYVTCALNEASAAIEISLTQLSDSLERQLPFQLHRTVAYLKSYLHL</sequence>
<name>R0JQ86_ANAPL</name>
<keyword evidence="2" id="KW-1185">Reference proteome</keyword>
<evidence type="ECO:0000313" key="1">
    <source>
        <dbReference type="EMBL" id="EOA99520.1"/>
    </source>
</evidence>
<organism evidence="1 2">
    <name type="scientific">Anas platyrhynchos</name>
    <name type="common">Mallard</name>
    <name type="synonym">Anas boschas</name>
    <dbReference type="NCBI Taxonomy" id="8839"/>
    <lineage>
        <taxon>Eukaryota</taxon>
        <taxon>Metazoa</taxon>
        <taxon>Chordata</taxon>
        <taxon>Craniata</taxon>
        <taxon>Vertebrata</taxon>
        <taxon>Euteleostomi</taxon>
        <taxon>Archelosauria</taxon>
        <taxon>Archosauria</taxon>
        <taxon>Dinosauria</taxon>
        <taxon>Saurischia</taxon>
        <taxon>Theropoda</taxon>
        <taxon>Coelurosauria</taxon>
        <taxon>Aves</taxon>
        <taxon>Neognathae</taxon>
        <taxon>Galloanserae</taxon>
        <taxon>Anseriformes</taxon>
        <taxon>Anatidae</taxon>
        <taxon>Anatinae</taxon>
        <taxon>Anas</taxon>
    </lineage>
</organism>
<dbReference type="EMBL" id="KB743317">
    <property type="protein sequence ID" value="EOA99520.1"/>
    <property type="molecule type" value="Genomic_DNA"/>
</dbReference>
<protein>
    <submittedName>
        <fullName evidence="1">Uncharacterized protein</fullName>
    </submittedName>
</protein>
<dbReference type="Proteomes" id="UP000296049">
    <property type="component" value="Unassembled WGS sequence"/>
</dbReference>
<reference evidence="2" key="1">
    <citation type="journal article" date="2013" name="Nat. Genet.">
        <title>The duck genome and transcriptome provide insight into an avian influenza virus reservoir species.</title>
        <authorList>
            <person name="Huang Y."/>
            <person name="Li Y."/>
            <person name="Burt D.W."/>
            <person name="Chen H."/>
            <person name="Zhang Y."/>
            <person name="Qian W."/>
            <person name="Kim H."/>
            <person name="Gan S."/>
            <person name="Zhao Y."/>
            <person name="Li J."/>
            <person name="Yi K."/>
            <person name="Feng H."/>
            <person name="Zhu P."/>
            <person name="Li B."/>
            <person name="Liu Q."/>
            <person name="Fairley S."/>
            <person name="Magor K.E."/>
            <person name="Du Z."/>
            <person name="Hu X."/>
            <person name="Goodman L."/>
            <person name="Tafer H."/>
            <person name="Vignal A."/>
            <person name="Lee T."/>
            <person name="Kim K.W."/>
            <person name="Sheng Z."/>
            <person name="An Y."/>
            <person name="Searle S."/>
            <person name="Herrero J."/>
            <person name="Groenen M.A."/>
            <person name="Crooijmans R.P."/>
            <person name="Faraut T."/>
            <person name="Cai Q."/>
            <person name="Webster R.G."/>
            <person name="Aldridge J.R."/>
            <person name="Warren W.C."/>
            <person name="Bartschat S."/>
            <person name="Kehr S."/>
            <person name="Marz M."/>
            <person name="Stadler P.F."/>
            <person name="Smith J."/>
            <person name="Kraus R.H."/>
            <person name="Zhao Y."/>
            <person name="Ren L."/>
            <person name="Fei J."/>
            <person name="Morisson M."/>
            <person name="Kaiser P."/>
            <person name="Griffin D.K."/>
            <person name="Rao M."/>
            <person name="Pitel F."/>
            <person name="Wang J."/>
            <person name="Li N."/>
        </authorList>
    </citation>
    <scope>NUCLEOTIDE SEQUENCE [LARGE SCALE GENOMIC DNA]</scope>
</reference>
<gene>
    <name evidence="1" type="ORF">Anapl_04816</name>
</gene>
<dbReference type="AlphaFoldDB" id="R0JQ86"/>
<evidence type="ECO:0000313" key="2">
    <source>
        <dbReference type="Proteomes" id="UP000296049"/>
    </source>
</evidence>